<evidence type="ECO:0000313" key="2">
    <source>
        <dbReference type="Proteomes" id="UP000292985"/>
    </source>
</evidence>
<proteinExistence type="predicted"/>
<keyword evidence="2" id="KW-1185">Reference proteome</keyword>
<gene>
    <name evidence="1" type="ORF">EAJ18_04535</name>
</gene>
<dbReference type="Proteomes" id="UP000292985">
    <property type="component" value="Unassembled WGS sequence"/>
</dbReference>
<comment type="caution">
    <text evidence="1">The sequence shown here is derived from an EMBL/GenBank/DDBJ whole genome shotgun (WGS) entry which is preliminary data.</text>
</comment>
<evidence type="ECO:0000313" key="1">
    <source>
        <dbReference type="EMBL" id="RYT45047.1"/>
    </source>
</evidence>
<protein>
    <submittedName>
        <fullName evidence="1">Uncharacterized protein</fullName>
    </submittedName>
</protein>
<dbReference type="EMBL" id="RCYA01000002">
    <property type="protein sequence ID" value="RYT45047.1"/>
    <property type="molecule type" value="Genomic_DNA"/>
</dbReference>
<accession>A0ABY0HX03</accession>
<name>A0ABY0HX03_CITAM</name>
<reference evidence="1 2" key="1">
    <citation type="journal article" date="2019" name="Science, e1252229">
        <title>Invertible promoters mediate bacterial phase variation, antibiotic resistance, and host adaptation in the gut.</title>
        <authorList>
            <person name="Jiang X."/>
            <person name="Hall A.B."/>
            <person name="Arthur T.D."/>
            <person name="Plichta D.R."/>
            <person name="Covington C.T."/>
            <person name="Poyet M."/>
            <person name="Crothers J."/>
            <person name="Moses P.L."/>
            <person name="Tolonen A.C."/>
            <person name="Vlamakis H."/>
            <person name="Alm E.J."/>
            <person name="Xavier R.J."/>
        </authorList>
    </citation>
    <scope>NUCLEOTIDE SEQUENCE [LARGE SCALE GENOMIC DNA]</scope>
    <source>
        <strain evidence="2">ca_0067</strain>
    </source>
</reference>
<sequence>MKRWNNQDGKVVYPNMTYATNFHYPLSFVLQAAPVLASFTHPSHIAFLCFWGFFQSPPCCDSNNSKKQYTRCLINITGRENSLFEVNVFDANQALVI</sequence>
<organism evidence="1 2">
    <name type="scientific">Citrobacter amalonaticus</name>
    <dbReference type="NCBI Taxonomy" id="35703"/>
    <lineage>
        <taxon>Bacteria</taxon>
        <taxon>Pseudomonadati</taxon>
        <taxon>Pseudomonadota</taxon>
        <taxon>Gammaproteobacteria</taxon>
        <taxon>Enterobacterales</taxon>
        <taxon>Enterobacteriaceae</taxon>
        <taxon>Citrobacter</taxon>
    </lineage>
</organism>